<sequence length="61" mass="6898">MSRRADAEWAYRVRLEIEERKTGKRVVPWFERASSFAAAGEVDLWAGLGEESQDPGTMEPA</sequence>
<dbReference type="Proteomes" id="UP001589793">
    <property type="component" value="Unassembled WGS sequence"/>
</dbReference>
<evidence type="ECO:0000313" key="2">
    <source>
        <dbReference type="Proteomes" id="UP001589793"/>
    </source>
</evidence>
<organism evidence="1 2">
    <name type="scientific">Brachybacterium hainanense</name>
    <dbReference type="NCBI Taxonomy" id="1541174"/>
    <lineage>
        <taxon>Bacteria</taxon>
        <taxon>Bacillati</taxon>
        <taxon>Actinomycetota</taxon>
        <taxon>Actinomycetes</taxon>
        <taxon>Micrococcales</taxon>
        <taxon>Dermabacteraceae</taxon>
        <taxon>Brachybacterium</taxon>
    </lineage>
</organism>
<proteinExistence type="predicted"/>
<name>A0ABV6RCM8_9MICO</name>
<accession>A0ABV6RCM8</accession>
<reference evidence="1 2" key="1">
    <citation type="submission" date="2024-09" db="EMBL/GenBank/DDBJ databases">
        <authorList>
            <person name="Sun Q."/>
            <person name="Mori K."/>
        </authorList>
    </citation>
    <scope>NUCLEOTIDE SEQUENCE [LARGE SCALE GENOMIC DNA]</scope>
    <source>
        <strain evidence="1 2">CICC 10874</strain>
    </source>
</reference>
<protein>
    <submittedName>
        <fullName evidence="1">Uncharacterized protein</fullName>
    </submittedName>
</protein>
<gene>
    <name evidence="1" type="ORF">ACFFF6_11200</name>
</gene>
<evidence type="ECO:0000313" key="1">
    <source>
        <dbReference type="EMBL" id="MFC0674521.1"/>
    </source>
</evidence>
<keyword evidence="2" id="KW-1185">Reference proteome</keyword>
<dbReference type="RefSeq" id="WP_376980692.1">
    <property type="nucleotide sequence ID" value="NZ_JBHLSV010000012.1"/>
</dbReference>
<dbReference type="EMBL" id="JBHLSV010000012">
    <property type="protein sequence ID" value="MFC0674521.1"/>
    <property type="molecule type" value="Genomic_DNA"/>
</dbReference>
<comment type="caution">
    <text evidence="1">The sequence shown here is derived from an EMBL/GenBank/DDBJ whole genome shotgun (WGS) entry which is preliminary data.</text>
</comment>